<evidence type="ECO:0000313" key="2">
    <source>
        <dbReference type="Proteomes" id="UP000298112"/>
    </source>
</evidence>
<gene>
    <name evidence="1" type="ORF">EHQ95_03785</name>
</gene>
<organism evidence="1 2">
    <name type="scientific">Leptospira vanthielii</name>
    <dbReference type="NCBI Taxonomy" id="293085"/>
    <lineage>
        <taxon>Bacteria</taxon>
        <taxon>Pseudomonadati</taxon>
        <taxon>Spirochaetota</taxon>
        <taxon>Spirochaetia</taxon>
        <taxon>Leptospirales</taxon>
        <taxon>Leptospiraceae</taxon>
        <taxon>Leptospira</taxon>
    </lineage>
</organism>
<name>A0ABY2NSM1_9LEPT</name>
<dbReference type="RefSeq" id="WP_135657194.1">
    <property type="nucleotide sequence ID" value="NZ_RQHF01000009.1"/>
</dbReference>
<accession>A0ABY2NSM1</accession>
<proteinExistence type="predicted"/>
<keyword evidence="2" id="KW-1185">Reference proteome</keyword>
<sequence length="83" mass="9665">MNRNRVYYDEKSGNFNTIPNFRGNVIKLGTVVVDHTKNINSKLKKKRICEPTHVDINKTLDLIDERMIVSVQESSGFLCIEYY</sequence>
<dbReference type="EMBL" id="RQHF01000009">
    <property type="protein sequence ID" value="TGM60483.1"/>
    <property type="molecule type" value="Genomic_DNA"/>
</dbReference>
<protein>
    <submittedName>
        <fullName evidence="1">Uncharacterized protein</fullName>
    </submittedName>
</protein>
<comment type="caution">
    <text evidence="1">The sequence shown here is derived from an EMBL/GenBank/DDBJ whole genome shotgun (WGS) entry which is preliminary data.</text>
</comment>
<evidence type="ECO:0000313" key="1">
    <source>
        <dbReference type="EMBL" id="TGM60483.1"/>
    </source>
</evidence>
<reference evidence="2" key="1">
    <citation type="journal article" date="2019" name="PLoS Negl. Trop. Dis.">
        <title>Revisiting the worldwide diversity of Leptospira species in the environment.</title>
        <authorList>
            <person name="Vincent A.T."/>
            <person name="Schiettekatte O."/>
            <person name="Bourhy P."/>
            <person name="Veyrier F.J."/>
            <person name="Picardeau M."/>
        </authorList>
    </citation>
    <scope>NUCLEOTIDE SEQUENCE [LARGE SCALE GENOMIC DNA]</scope>
    <source>
        <strain evidence="2">201601955</strain>
    </source>
</reference>
<dbReference type="Proteomes" id="UP000298112">
    <property type="component" value="Unassembled WGS sequence"/>
</dbReference>